<accession>A0A9E8ZB40</accession>
<evidence type="ECO:0000313" key="4">
    <source>
        <dbReference type="Proteomes" id="UP001163152"/>
    </source>
</evidence>
<dbReference type="KEGG" id="tsin:OXH18_22705"/>
<keyword evidence="2" id="KW-0732">Signal</keyword>
<dbReference type="Proteomes" id="UP001163152">
    <property type="component" value="Chromosome"/>
</dbReference>
<organism evidence="3 4">
    <name type="scientific">Thermocoleostomius sinensis A174</name>
    <dbReference type="NCBI Taxonomy" id="2016057"/>
    <lineage>
        <taxon>Bacteria</taxon>
        <taxon>Bacillati</taxon>
        <taxon>Cyanobacteriota</taxon>
        <taxon>Cyanophyceae</taxon>
        <taxon>Oculatellales</taxon>
        <taxon>Oculatellaceae</taxon>
        <taxon>Thermocoleostomius</taxon>
    </lineage>
</organism>
<evidence type="ECO:0000256" key="2">
    <source>
        <dbReference type="SAM" id="SignalP"/>
    </source>
</evidence>
<feature type="region of interest" description="Disordered" evidence="1">
    <location>
        <begin position="47"/>
        <end position="67"/>
    </location>
</feature>
<feature type="chain" id="PRO_5038366117" evidence="2">
    <location>
        <begin position="26"/>
        <end position="259"/>
    </location>
</feature>
<dbReference type="AlphaFoldDB" id="A0A9E8ZB40"/>
<evidence type="ECO:0000313" key="3">
    <source>
        <dbReference type="EMBL" id="WAL59949.1"/>
    </source>
</evidence>
<feature type="signal peptide" evidence="2">
    <location>
        <begin position="1"/>
        <end position="25"/>
    </location>
</feature>
<protein>
    <submittedName>
        <fullName evidence="3">Uncharacterized protein</fullName>
    </submittedName>
</protein>
<gene>
    <name evidence="3" type="ORF">OXH18_22705</name>
</gene>
<reference evidence="3" key="1">
    <citation type="submission" date="2022-12" db="EMBL/GenBank/DDBJ databases">
        <title>Polyphasic identification of a Novel Hot-Spring Cyanobacterium Ocullathermofonsia sinensis gen nov. sp. nov. and Genomic Insights on its Adaptations to the Thermal Habitat.</title>
        <authorList>
            <person name="Daroch M."/>
            <person name="Tang J."/>
            <person name="Jiang Y."/>
        </authorList>
    </citation>
    <scope>NUCLEOTIDE SEQUENCE</scope>
    <source>
        <strain evidence="3">PKUAC-SCTA174</strain>
    </source>
</reference>
<keyword evidence="4" id="KW-1185">Reference proteome</keyword>
<proteinExistence type="predicted"/>
<name>A0A9E8ZB40_9CYAN</name>
<dbReference type="EMBL" id="CP113797">
    <property type="protein sequence ID" value="WAL59949.1"/>
    <property type="molecule type" value="Genomic_DNA"/>
</dbReference>
<dbReference type="RefSeq" id="WP_268609769.1">
    <property type="nucleotide sequence ID" value="NZ_CP113797.1"/>
</dbReference>
<sequence length="259" mass="28018">MKKRFLVAIALLGTLGVAGIARSFAGSQPQRTVAVVAQPQVIATAASSQRKELSTTANDPLNDTDTEVQDNQVPQALSNVGEYGEQVYDMAKIGDWAKAQADLTTLQQSVQQLSQQSPSNHSHLLSLRNRVARLSQAVEAKDQQATQHYANQVTLIAAQMTQPYPTKVPIEVTLLDYYGRQLEVDAASSNMAQLQSTASQIEQTWSALRPVIVSHGGSAEAQQFDGLVAKAKQAKSVTDYSQLATPILDQVDQLEAVFK</sequence>
<evidence type="ECO:0000256" key="1">
    <source>
        <dbReference type="SAM" id="MobiDB-lite"/>
    </source>
</evidence>